<dbReference type="PROSITE" id="PS50088">
    <property type="entry name" value="ANK_REPEAT"/>
    <property type="match status" value="6"/>
</dbReference>
<dbReference type="GO" id="GO:0045022">
    <property type="term" value="P:early endosome to late endosome transport"/>
    <property type="evidence" value="ECO:0007669"/>
    <property type="project" value="TreeGrafter"/>
</dbReference>
<dbReference type="Pfam" id="PF02204">
    <property type="entry name" value="VPS9"/>
    <property type="match status" value="1"/>
</dbReference>
<dbReference type="InterPro" id="IPR003123">
    <property type="entry name" value="VPS9"/>
</dbReference>
<dbReference type="GO" id="GO:0005770">
    <property type="term" value="C:late endosome"/>
    <property type="evidence" value="ECO:0007669"/>
    <property type="project" value="TreeGrafter"/>
</dbReference>
<dbReference type="GO" id="GO:0048812">
    <property type="term" value="P:neuron projection morphogenesis"/>
    <property type="evidence" value="ECO:0007669"/>
    <property type="project" value="TreeGrafter"/>
</dbReference>
<dbReference type="Pfam" id="PF13857">
    <property type="entry name" value="Ank_5"/>
    <property type="match status" value="1"/>
</dbReference>
<dbReference type="InterPro" id="IPR037191">
    <property type="entry name" value="VPS9_dom_sf"/>
</dbReference>
<sequence length="1395" mass="155856">MDAMQYDEDISANGYYQRLLSDHHSILETATVEGWIVCVPRVGSFSDQCLVDQEFALAHVLVPNEELPETHFFNLNFLQLKLDERALVFGGMRVRILFEEIFYRDGLKYKVWCIERPLHDMKKYGTYAEDDLSLGRFLGIASLTEAVEFIRTAAKKKDIFGRMDAKVQQFVRANGDFGRWQFEEQKALVKMIYVECLDLILQNRKLKDRCQRDMLLRRNVKVAIETYIMDKLYDHVKSVIDVCRMEQAEGFNKTLRNLGDVHCTEFEVAQRYGDLVPLAKKELAKIDHARTVIDKIGCLQKVMEVLTKGMDERHDLHDTLTMDNLVPLFIFLILKSGLTHWMMTITFLKEFQFNNVFREQHIETGQHGFLIATLEAAIVYISCGSITRTQRLGVNLEPRPRPSRSASSSGEEEDSLGEWGQFRNADDFLNYLLALMRKDEETRVVELLQDITNNQALLCNVPSEEAGYYYYLPSIDDQNQQGQAAIHLAAILGNAKLLTLILSLQPNVNAVDAKNWTALHYAAANGHQNLLLLLLHAGININSTSNDLHTSLHLACLNGHSGCVKALLYFSEHMRIYVDVNAATELGHTPLHYAAKWGFLDIVETLLEYSARVEVVNKLGATPLRYSHNVRITKLLVDALHDQRRIAAGRGQHLGPRSSPMLRPVGDELLGGRSADDLLSEDAREKRTIEEMKRIEKALEAIAAQDTKLACVYLGIDTGKDNRRGPRAPPSHPDLDATGDKLCHPLCTCNRCVRKSSEFYNLLRKPFGSSAKPPEPSKAQATLRLNLNAVNGEGYTALHVAAMHGNVEMVRVLLDEHVNPTIRLKSGATALHLATRERRLRIVRMLLARCSPAEIVDLKDSRGDTPLHYAVEQNNLQLVQMLLEARADRSIRNLQGKRPIDIAKNNLYFNVVNLLEQQRAEAIVSGVRVLLQEIVLQQLGDLERDLVGFGQRRFADELHNFGQIFLLLQDLLDLGTQRHELGEVLVVEVIQGAHVLAVKRGGEHLHDTEGGGRDGIGEITTGRRDGTDDRHRALALRITKTLDATGTLVERGQTGAKVGWVAGIGRHLSQTTGDFSQGFGPTGGGIGHHGHVVAHIAEVLGQRDTGVDGSLTGSDRHVGGVGHQRGTLHDRLGHTVDLDRQLGEVAQYLRHLVTTLTATDVHDDVRVGVLGQRLRDDSLAATESSGDGRGTALDAREQRVEHTLAGQQRMVRRELLRHRTRLTHRPHLQHGEFAGLAVELGLQDHIVHGVVAGRCDILHRTLGARWHQQLVLDERVLVHDTVQISAGDVRTRLHAQRVEAPALRTRQTRHVDTLRNVDRAGHFVDVLERTLDTVEDASHDTCGVNPTLANLNLLKSPRERAISSTNIPGPSSTDSGLPVRRTGSPTVTPDVSSYT</sequence>
<feature type="compositionally biased region" description="Polar residues" evidence="1">
    <location>
        <begin position="1362"/>
        <end position="1375"/>
    </location>
</feature>
<dbReference type="Gene3D" id="1.20.1050.80">
    <property type="entry name" value="VPS9 domain"/>
    <property type="match status" value="1"/>
</dbReference>
<dbReference type="Pfam" id="PF13637">
    <property type="entry name" value="Ank_4"/>
    <property type="match status" value="1"/>
</dbReference>
<accession>A0A182J378</accession>
<dbReference type="GO" id="GO:0005769">
    <property type="term" value="C:early endosome"/>
    <property type="evidence" value="ECO:0007669"/>
    <property type="project" value="TreeGrafter"/>
</dbReference>
<dbReference type="PROSITE" id="PS50297">
    <property type="entry name" value="ANK_REP_REGION"/>
    <property type="match status" value="6"/>
</dbReference>
<dbReference type="SUPFAM" id="SSF48403">
    <property type="entry name" value="Ankyrin repeat"/>
    <property type="match status" value="2"/>
</dbReference>
<dbReference type="InterPro" id="IPR051248">
    <property type="entry name" value="UPF0507/Ank_repeat_27"/>
</dbReference>
<dbReference type="GO" id="GO:0000149">
    <property type="term" value="F:SNARE binding"/>
    <property type="evidence" value="ECO:0007669"/>
    <property type="project" value="TreeGrafter"/>
</dbReference>
<dbReference type="GO" id="GO:0043005">
    <property type="term" value="C:neuron projection"/>
    <property type="evidence" value="ECO:0007669"/>
    <property type="project" value="TreeGrafter"/>
</dbReference>
<dbReference type="PANTHER" id="PTHR24170:SF2">
    <property type="entry name" value="ANKYRIN REPEAT DOMAIN-CONTAINING PROTEIN 27"/>
    <property type="match status" value="1"/>
</dbReference>
<dbReference type="SUPFAM" id="SSF109993">
    <property type="entry name" value="VPS9 domain"/>
    <property type="match status" value="1"/>
</dbReference>
<dbReference type="GO" id="GO:0005886">
    <property type="term" value="C:plasma membrane"/>
    <property type="evidence" value="ECO:0007669"/>
    <property type="project" value="TreeGrafter"/>
</dbReference>
<dbReference type="GO" id="GO:0030133">
    <property type="term" value="C:transport vesicle"/>
    <property type="evidence" value="ECO:0007669"/>
    <property type="project" value="TreeGrafter"/>
</dbReference>
<evidence type="ECO:0000256" key="1">
    <source>
        <dbReference type="SAM" id="MobiDB-lite"/>
    </source>
</evidence>
<dbReference type="Gene3D" id="1.25.40.20">
    <property type="entry name" value="Ankyrin repeat-containing domain"/>
    <property type="match status" value="3"/>
</dbReference>
<feature type="region of interest" description="Disordered" evidence="1">
    <location>
        <begin position="1006"/>
        <end position="1026"/>
    </location>
</feature>
<dbReference type="GO" id="GO:0097422">
    <property type="term" value="C:tubular endosome"/>
    <property type="evidence" value="ECO:0007669"/>
    <property type="project" value="TreeGrafter"/>
</dbReference>
<feature type="region of interest" description="Disordered" evidence="1">
    <location>
        <begin position="394"/>
        <end position="417"/>
    </location>
</feature>
<dbReference type="InterPro" id="IPR036770">
    <property type="entry name" value="Ankyrin_rpt-contain_sf"/>
</dbReference>
<feature type="region of interest" description="Disordered" evidence="1">
    <location>
        <begin position="1362"/>
        <end position="1395"/>
    </location>
</feature>
<dbReference type="STRING" id="41427.A0A182J378"/>
<feature type="compositionally biased region" description="Polar residues" evidence="1">
    <location>
        <begin position="1383"/>
        <end position="1395"/>
    </location>
</feature>
<evidence type="ECO:0000313" key="2">
    <source>
        <dbReference type="EnsemblMetazoa" id="AATE010519-PA.1"/>
    </source>
</evidence>
<dbReference type="PROSITE" id="PS51205">
    <property type="entry name" value="VPS9"/>
    <property type="match status" value="1"/>
</dbReference>
<dbReference type="SMART" id="SM00248">
    <property type="entry name" value="ANK"/>
    <property type="match status" value="7"/>
</dbReference>
<dbReference type="GO" id="GO:0005085">
    <property type="term" value="F:guanyl-nucleotide exchange factor activity"/>
    <property type="evidence" value="ECO:0007669"/>
    <property type="project" value="TreeGrafter"/>
</dbReference>
<dbReference type="VEuPathDB" id="VectorBase:AATE010519"/>
<dbReference type="EnsemblMetazoa" id="AATE010519-RA">
    <property type="protein sequence ID" value="AATE010519-PA.1"/>
    <property type="gene ID" value="AATE010519"/>
</dbReference>
<dbReference type="InterPro" id="IPR002110">
    <property type="entry name" value="Ankyrin_rpt"/>
</dbReference>
<reference evidence="2" key="1">
    <citation type="submission" date="2022-08" db="UniProtKB">
        <authorList>
            <consortium name="EnsemblMetazoa"/>
        </authorList>
    </citation>
    <scope>IDENTIFICATION</scope>
    <source>
        <strain evidence="2">EBRO</strain>
    </source>
</reference>
<dbReference type="SMART" id="SM00167">
    <property type="entry name" value="VPS9"/>
    <property type="match status" value="1"/>
</dbReference>
<name>A0A182J378_ANOAO</name>
<dbReference type="PANTHER" id="PTHR24170">
    <property type="entry name" value="ANKYRIN REPEAT DOMAIN-CONTAINING PROTEIN 27"/>
    <property type="match status" value="1"/>
</dbReference>
<protein>
    <submittedName>
        <fullName evidence="2">Uncharacterized protein</fullName>
    </submittedName>
</protein>
<proteinExistence type="predicted"/>
<dbReference type="Pfam" id="PF12796">
    <property type="entry name" value="Ank_2"/>
    <property type="match status" value="2"/>
</dbReference>
<organism evidence="2">
    <name type="scientific">Anopheles atroparvus</name>
    <name type="common">European mosquito</name>
    <dbReference type="NCBI Taxonomy" id="41427"/>
    <lineage>
        <taxon>Eukaryota</taxon>
        <taxon>Metazoa</taxon>
        <taxon>Ecdysozoa</taxon>
        <taxon>Arthropoda</taxon>
        <taxon>Hexapoda</taxon>
        <taxon>Insecta</taxon>
        <taxon>Pterygota</taxon>
        <taxon>Neoptera</taxon>
        <taxon>Endopterygota</taxon>
        <taxon>Diptera</taxon>
        <taxon>Nematocera</taxon>
        <taxon>Culicoidea</taxon>
        <taxon>Culicidae</taxon>
        <taxon>Anophelinae</taxon>
        <taxon>Anopheles</taxon>
    </lineage>
</organism>